<gene>
    <name evidence="1" type="ORF">SAMN05421783_118101</name>
</gene>
<protein>
    <submittedName>
        <fullName evidence="1">Uncharacterized protein</fullName>
    </submittedName>
</protein>
<dbReference type="STRING" id="1058.SAMN05421783_118101"/>
<accession>A0A1H3A6W7</accession>
<proteinExistence type="predicted"/>
<dbReference type="AlphaFoldDB" id="A0A1H3A6W7"/>
<sequence length="53" mass="5399">MHPTSPTPKTIALTTLAMIAFAANALLCRMALGEGMIDAGPATGADWLTAILS</sequence>
<organism evidence="1 2">
    <name type="scientific">Thiocapsa roseopersicina</name>
    <dbReference type="NCBI Taxonomy" id="1058"/>
    <lineage>
        <taxon>Bacteria</taxon>
        <taxon>Pseudomonadati</taxon>
        <taxon>Pseudomonadota</taxon>
        <taxon>Gammaproteobacteria</taxon>
        <taxon>Chromatiales</taxon>
        <taxon>Chromatiaceae</taxon>
        <taxon>Thiocapsa</taxon>
    </lineage>
</organism>
<name>A0A1H3A6W7_THIRO</name>
<dbReference type="EMBL" id="FNNZ01000018">
    <property type="protein sequence ID" value="SDX25490.1"/>
    <property type="molecule type" value="Genomic_DNA"/>
</dbReference>
<dbReference type="RefSeq" id="WP_175534673.1">
    <property type="nucleotide sequence ID" value="NZ_FNNZ01000018.1"/>
</dbReference>
<evidence type="ECO:0000313" key="1">
    <source>
        <dbReference type="EMBL" id="SDX25490.1"/>
    </source>
</evidence>
<evidence type="ECO:0000313" key="2">
    <source>
        <dbReference type="Proteomes" id="UP000198816"/>
    </source>
</evidence>
<dbReference type="Proteomes" id="UP000198816">
    <property type="component" value="Unassembled WGS sequence"/>
</dbReference>
<reference evidence="2" key="1">
    <citation type="submission" date="2016-10" db="EMBL/GenBank/DDBJ databases">
        <authorList>
            <person name="Varghese N."/>
            <person name="Submissions S."/>
        </authorList>
    </citation>
    <scope>NUCLEOTIDE SEQUENCE [LARGE SCALE GENOMIC DNA]</scope>
    <source>
        <strain evidence="2">DSM 217</strain>
    </source>
</reference>
<keyword evidence="2" id="KW-1185">Reference proteome</keyword>